<keyword evidence="5" id="KW-0449">Lipoprotein</keyword>
<dbReference type="OrthoDB" id="3635284at2"/>
<dbReference type="GO" id="GO:0030313">
    <property type="term" value="C:cell envelope"/>
    <property type="evidence" value="ECO:0007669"/>
    <property type="project" value="UniProtKB-SubCell"/>
</dbReference>
<evidence type="ECO:0000313" key="6">
    <source>
        <dbReference type="Proteomes" id="UP000199137"/>
    </source>
</evidence>
<evidence type="ECO:0000256" key="3">
    <source>
        <dbReference type="ARBA" id="ARBA00022475"/>
    </source>
</evidence>
<evidence type="ECO:0000256" key="1">
    <source>
        <dbReference type="ARBA" id="ARBA00004196"/>
    </source>
</evidence>
<dbReference type="CDD" id="cd16334">
    <property type="entry name" value="LppX-like"/>
    <property type="match status" value="1"/>
</dbReference>
<feature type="signal peptide" evidence="4">
    <location>
        <begin position="1"/>
        <end position="21"/>
    </location>
</feature>
<keyword evidence="3" id="KW-0472">Membrane</keyword>
<accession>A0A1I6AA37</accession>
<dbReference type="Proteomes" id="UP000199137">
    <property type="component" value="Unassembled WGS sequence"/>
</dbReference>
<dbReference type="EMBL" id="FOWC01000018">
    <property type="protein sequence ID" value="SFQ65539.1"/>
    <property type="molecule type" value="Genomic_DNA"/>
</dbReference>
<evidence type="ECO:0000256" key="2">
    <source>
        <dbReference type="ARBA" id="ARBA00009194"/>
    </source>
</evidence>
<sequence length="211" mass="22484">MLSRRVLPALLLLGLVGGCTAAPPLPAADGLLAAARANFAKVASLHFSVGVNGVLPGLPMTKLVGNATLKRGGQASGSAEFTDRSFSFTVAGHTATTKDTKGRETNGPTPFTVDRFLGPRGGLTRLLDSLQQPKTEIRETIQHVDGYRVGGTVPQAVAAKLVPQIHADVNVKIWVTVAEPRRFARMWLQVPPATERDSPVMYEVLLTDQQP</sequence>
<dbReference type="STRING" id="112413.SAMN05421854_1185"/>
<keyword evidence="3" id="KW-1003">Cell membrane</keyword>
<gene>
    <name evidence="5" type="ORF">SAMN05421854_1185</name>
</gene>
<dbReference type="Gene3D" id="2.50.20.20">
    <property type="match status" value="1"/>
</dbReference>
<feature type="chain" id="PRO_5011762644" evidence="4">
    <location>
        <begin position="22"/>
        <end position="211"/>
    </location>
</feature>
<protein>
    <submittedName>
        <fullName evidence="5">Lipoprotein LprG</fullName>
    </submittedName>
</protein>
<proteinExistence type="inferred from homology"/>
<dbReference type="InterPro" id="IPR009830">
    <property type="entry name" value="LppX/LprAFG"/>
</dbReference>
<name>A0A1I6AA37_9PSEU</name>
<dbReference type="AlphaFoldDB" id="A0A1I6AA37"/>
<dbReference type="InterPro" id="IPR029046">
    <property type="entry name" value="LolA/LolB/LppX"/>
</dbReference>
<evidence type="ECO:0000256" key="4">
    <source>
        <dbReference type="SAM" id="SignalP"/>
    </source>
</evidence>
<organism evidence="5 6">
    <name type="scientific">Amycolatopsis rubida</name>
    <dbReference type="NCBI Taxonomy" id="112413"/>
    <lineage>
        <taxon>Bacteria</taxon>
        <taxon>Bacillati</taxon>
        <taxon>Actinomycetota</taxon>
        <taxon>Actinomycetes</taxon>
        <taxon>Pseudonocardiales</taxon>
        <taxon>Pseudonocardiaceae</taxon>
        <taxon>Amycolatopsis</taxon>
    </lineage>
</organism>
<dbReference type="RefSeq" id="WP_093576679.1">
    <property type="nucleotide sequence ID" value="NZ_FOWC01000018.1"/>
</dbReference>
<comment type="similarity">
    <text evidence="2">Belongs to the LppX/LprAFG lipoprotein family.</text>
</comment>
<reference evidence="5 6" key="1">
    <citation type="submission" date="2016-10" db="EMBL/GenBank/DDBJ databases">
        <authorList>
            <person name="de Groot N.N."/>
        </authorList>
    </citation>
    <scope>NUCLEOTIDE SEQUENCE [LARGE SCALE GENOMIC DNA]</scope>
    <source>
        <strain evidence="5 6">DSM 44637</strain>
    </source>
</reference>
<dbReference type="SUPFAM" id="SSF89392">
    <property type="entry name" value="Prokaryotic lipoproteins and lipoprotein localization factors"/>
    <property type="match status" value="1"/>
</dbReference>
<evidence type="ECO:0000313" key="5">
    <source>
        <dbReference type="EMBL" id="SFQ65539.1"/>
    </source>
</evidence>
<dbReference type="PROSITE" id="PS51257">
    <property type="entry name" value="PROKAR_LIPOPROTEIN"/>
    <property type="match status" value="1"/>
</dbReference>
<keyword evidence="4" id="KW-0732">Signal</keyword>
<comment type="subcellular location">
    <subcellularLocation>
        <location evidence="1">Cell envelope</location>
    </subcellularLocation>
</comment>
<dbReference type="Pfam" id="PF07161">
    <property type="entry name" value="LppX_LprAFG"/>
    <property type="match status" value="1"/>
</dbReference>